<dbReference type="OrthoDB" id="2048911at2"/>
<protein>
    <recommendedName>
        <fullName evidence="1">DUF4046 domain-containing protein</fullName>
    </recommendedName>
</protein>
<dbReference type="Pfam" id="PF13255">
    <property type="entry name" value="DUF4046"/>
    <property type="match status" value="1"/>
</dbReference>
<feature type="domain" description="DUF4046" evidence="1">
    <location>
        <begin position="110"/>
        <end position="200"/>
    </location>
</feature>
<organism evidence="2 3">
    <name type="scientific">Anaerocolumna jejuensis DSM 15929</name>
    <dbReference type="NCBI Taxonomy" id="1121322"/>
    <lineage>
        <taxon>Bacteria</taxon>
        <taxon>Bacillati</taxon>
        <taxon>Bacillota</taxon>
        <taxon>Clostridia</taxon>
        <taxon>Lachnospirales</taxon>
        <taxon>Lachnospiraceae</taxon>
        <taxon>Anaerocolumna</taxon>
    </lineage>
</organism>
<dbReference type="InterPro" id="IPR025119">
    <property type="entry name" value="DUF4046"/>
</dbReference>
<gene>
    <name evidence="2" type="ORF">SAMN02745136_03143</name>
</gene>
<name>A0A1M6ULB2_9FIRM</name>
<proteinExistence type="predicted"/>
<dbReference type="Proteomes" id="UP000184386">
    <property type="component" value="Unassembled WGS sequence"/>
</dbReference>
<dbReference type="STRING" id="1121322.SAMN02745136_03143"/>
<evidence type="ECO:0000313" key="2">
    <source>
        <dbReference type="EMBL" id="SHK70002.1"/>
    </source>
</evidence>
<dbReference type="EMBL" id="FRAC01000015">
    <property type="protein sequence ID" value="SHK70002.1"/>
    <property type="molecule type" value="Genomic_DNA"/>
</dbReference>
<reference evidence="2 3" key="1">
    <citation type="submission" date="2016-11" db="EMBL/GenBank/DDBJ databases">
        <authorList>
            <person name="Jaros S."/>
            <person name="Januszkiewicz K."/>
            <person name="Wedrychowicz H."/>
        </authorList>
    </citation>
    <scope>NUCLEOTIDE SEQUENCE [LARGE SCALE GENOMIC DNA]</scope>
    <source>
        <strain evidence="2 3">DSM 15929</strain>
    </source>
</reference>
<keyword evidence="3" id="KW-1185">Reference proteome</keyword>
<dbReference type="AlphaFoldDB" id="A0A1M6ULB2"/>
<accession>A0A1M6ULB2</accession>
<sequence length="230" mass="27019">MNSQNIITDYKKLFLKEHGVNLSTSYFCYNAYNNHKLALVLFRFAIENILNWKPADIVSSLDINTIKNLHLLVPYKYLMFPDELNKQKDCFYVAHLLYPNEIPYSTRDSVIISYQKVLSQENGKFTKNFFSGSEGDLRACICLQYLLKEYLSFPSVEEIYYFFSTAKALSTLKHYRLSVVCSEYYESPLEFVHSALPETQKNELYFQYYRFEAALNAKKLKTKVKRIIGN</sequence>
<dbReference type="RefSeq" id="WP_073277587.1">
    <property type="nucleotide sequence ID" value="NZ_FRAC01000015.1"/>
</dbReference>
<evidence type="ECO:0000259" key="1">
    <source>
        <dbReference type="Pfam" id="PF13255"/>
    </source>
</evidence>
<evidence type="ECO:0000313" key="3">
    <source>
        <dbReference type="Proteomes" id="UP000184386"/>
    </source>
</evidence>